<dbReference type="GO" id="GO:0051537">
    <property type="term" value="F:2 iron, 2 sulfur cluster binding"/>
    <property type="evidence" value="ECO:0007669"/>
    <property type="project" value="UniProtKB-KW"/>
</dbReference>
<keyword evidence="3" id="KW-0479">Metal-binding</keyword>
<evidence type="ECO:0000256" key="6">
    <source>
        <dbReference type="ARBA" id="ARBA00023014"/>
    </source>
</evidence>
<dbReference type="InterPro" id="IPR017938">
    <property type="entry name" value="Riboflavin_synthase-like_b-brl"/>
</dbReference>
<dbReference type="Gene3D" id="3.40.50.80">
    <property type="entry name" value="Nucleotide-binding domain of ferredoxin-NADP reductase (FNR) module"/>
    <property type="match status" value="1"/>
</dbReference>
<evidence type="ECO:0000256" key="3">
    <source>
        <dbReference type="ARBA" id="ARBA00022723"/>
    </source>
</evidence>
<dbReference type="CDD" id="cd00207">
    <property type="entry name" value="fer2"/>
    <property type="match status" value="1"/>
</dbReference>
<reference evidence="10 12" key="2">
    <citation type="submission" date="2024-05" db="EMBL/GenBank/DDBJ databases">
        <title>Achromobacter denitrificans. BP1, complete genome.</title>
        <authorList>
            <person name="Zhang B."/>
        </authorList>
    </citation>
    <scope>NUCLEOTIDE SEQUENCE [LARGE SCALE GENOMIC DNA]</scope>
    <source>
        <strain evidence="10 12">BP1</strain>
    </source>
</reference>
<evidence type="ECO:0000256" key="5">
    <source>
        <dbReference type="ARBA" id="ARBA00023004"/>
    </source>
</evidence>
<sequence length="330" mass="35559">MKSETAADQTAELDVFLRQVRYEGRNIHSYEFVDPEGGELPPFSAGAHIDLHLGDGVLRQYSLCNPPGERHRYVIAVLRDAQGRGGSQRAHDRLRVQDRVRISRPRNHFRLEPDARKVVLLAGGIGITPIKSMAHALQAADADFELHYCARDAGAAAFGGELAAMLGESRLRLHFDDGDPARGLDIAGLLDGAPAAGTHLYYCGPAGFMAACAKAAAHWPAGTVHCEHFKAPERVPDPASPAADGSFRIEIASTGQCLDVPADRSIADVLRAEGIGIETSCEAGLCATCKVRYLSGEVDHQDYVLDASDQQHYLTVCVSRAKSDLLVLDI</sequence>
<dbReference type="PANTHER" id="PTHR47354">
    <property type="entry name" value="NADH OXIDOREDUCTASE HCR"/>
    <property type="match status" value="1"/>
</dbReference>
<dbReference type="SUPFAM" id="SSF63380">
    <property type="entry name" value="Riboflavin synthase domain-like"/>
    <property type="match status" value="1"/>
</dbReference>
<dbReference type="EMBL" id="CP054569">
    <property type="protein sequence ID" value="QKQ47662.1"/>
    <property type="molecule type" value="Genomic_DNA"/>
</dbReference>
<dbReference type="GO" id="GO:0046872">
    <property type="term" value="F:metal ion binding"/>
    <property type="evidence" value="ECO:0007669"/>
    <property type="project" value="UniProtKB-KW"/>
</dbReference>
<dbReference type="PRINTS" id="PR00409">
    <property type="entry name" value="PHDIOXRDTASE"/>
</dbReference>
<evidence type="ECO:0000259" key="8">
    <source>
        <dbReference type="PROSITE" id="PS51384"/>
    </source>
</evidence>
<keyword evidence="5" id="KW-0408">Iron</keyword>
<organism evidence="9 11">
    <name type="scientific">Achromobacter denitrificans</name>
    <name type="common">Alcaligenes denitrificans</name>
    <dbReference type="NCBI Taxonomy" id="32002"/>
    <lineage>
        <taxon>Bacteria</taxon>
        <taxon>Pseudomonadati</taxon>
        <taxon>Pseudomonadota</taxon>
        <taxon>Betaproteobacteria</taxon>
        <taxon>Burkholderiales</taxon>
        <taxon>Alcaligenaceae</taxon>
        <taxon>Achromobacter</taxon>
    </lineage>
</organism>
<accession>A0A6N0JKR2</accession>
<dbReference type="Gene3D" id="3.10.20.30">
    <property type="match status" value="1"/>
</dbReference>
<dbReference type="InterPro" id="IPR017927">
    <property type="entry name" value="FAD-bd_FR_type"/>
</dbReference>
<keyword evidence="6" id="KW-0411">Iron-sulfur</keyword>
<dbReference type="InterPro" id="IPR050415">
    <property type="entry name" value="MRET"/>
</dbReference>
<dbReference type="AlphaFoldDB" id="A0A6N0JKR2"/>
<feature type="domain" description="2Fe-2S ferredoxin-type" evidence="7">
    <location>
        <begin position="247"/>
        <end position="330"/>
    </location>
</feature>
<evidence type="ECO:0000313" key="9">
    <source>
        <dbReference type="EMBL" id="QKQ47662.1"/>
    </source>
</evidence>
<dbReference type="EC" id="1.-.-.-" evidence="10"/>
<evidence type="ECO:0000313" key="12">
    <source>
        <dbReference type="Proteomes" id="UP001446337"/>
    </source>
</evidence>
<keyword evidence="2" id="KW-0001">2Fe-2S</keyword>
<keyword evidence="1" id="KW-0285">Flavoprotein</keyword>
<dbReference type="PROSITE" id="PS51384">
    <property type="entry name" value="FAD_FR"/>
    <property type="match status" value="1"/>
</dbReference>
<gene>
    <name evidence="10" type="ORF">AAIK43_08610</name>
    <name evidence="9" type="ORF">FOC81_13565</name>
</gene>
<proteinExistence type="predicted"/>
<evidence type="ECO:0000256" key="2">
    <source>
        <dbReference type="ARBA" id="ARBA00022714"/>
    </source>
</evidence>
<evidence type="ECO:0000256" key="1">
    <source>
        <dbReference type="ARBA" id="ARBA00022630"/>
    </source>
</evidence>
<dbReference type="SUPFAM" id="SSF54292">
    <property type="entry name" value="2Fe-2S ferredoxin-like"/>
    <property type="match status" value="1"/>
</dbReference>
<keyword evidence="12" id="KW-1185">Reference proteome</keyword>
<reference evidence="9 11" key="1">
    <citation type="submission" date="2020-05" db="EMBL/GenBank/DDBJ databases">
        <title>FDA dAtabase for Regulatory Grade micrObial Sequences (FDA-ARGOS): Supporting development and validation of Infectious Disease Dx tests.</title>
        <authorList>
            <person name="Sproer C."/>
            <person name="Gronow S."/>
            <person name="Severitt S."/>
            <person name="Schroder I."/>
            <person name="Tallon L."/>
            <person name="Sadzewicz L."/>
            <person name="Zhao X."/>
            <person name="Vavikolanu K."/>
            <person name="Mehta A."/>
            <person name="Aluvathingal J."/>
            <person name="Nadendla S."/>
            <person name="Myers T."/>
            <person name="Yan Y."/>
            <person name="Sichtig H."/>
        </authorList>
    </citation>
    <scope>NUCLEOTIDE SEQUENCE [LARGE SCALE GENOMIC DNA]</scope>
    <source>
        <strain evidence="9 11">FDAARGOS_787</strain>
    </source>
</reference>
<name>A0A6N0JKR2_ACHDE</name>
<dbReference type="Proteomes" id="UP000509782">
    <property type="component" value="Chromosome"/>
</dbReference>
<dbReference type="InterPro" id="IPR001041">
    <property type="entry name" value="2Fe-2S_ferredoxin-type"/>
</dbReference>
<dbReference type="Proteomes" id="UP001446337">
    <property type="component" value="Chromosome"/>
</dbReference>
<dbReference type="CDD" id="cd06185">
    <property type="entry name" value="PDR_like"/>
    <property type="match status" value="1"/>
</dbReference>
<dbReference type="Pfam" id="PF00111">
    <property type="entry name" value="Fer2"/>
    <property type="match status" value="1"/>
</dbReference>
<dbReference type="RefSeq" id="WP_174716421.1">
    <property type="nucleotide sequence ID" value="NZ_BLWG01000311.1"/>
</dbReference>
<dbReference type="SUPFAM" id="SSF52343">
    <property type="entry name" value="Ferredoxin reductase-like, C-terminal NADP-linked domain"/>
    <property type="match status" value="1"/>
</dbReference>
<dbReference type="EMBL" id="CP154792">
    <property type="protein sequence ID" value="XAN18085.1"/>
    <property type="molecule type" value="Genomic_DNA"/>
</dbReference>
<evidence type="ECO:0000256" key="4">
    <source>
        <dbReference type="ARBA" id="ARBA00023002"/>
    </source>
</evidence>
<dbReference type="InterPro" id="IPR006058">
    <property type="entry name" value="2Fe2S_fd_BS"/>
</dbReference>
<dbReference type="GO" id="GO:0016491">
    <property type="term" value="F:oxidoreductase activity"/>
    <property type="evidence" value="ECO:0007669"/>
    <property type="project" value="UniProtKB-KW"/>
</dbReference>
<evidence type="ECO:0000259" key="7">
    <source>
        <dbReference type="PROSITE" id="PS51085"/>
    </source>
</evidence>
<dbReference type="InterPro" id="IPR036010">
    <property type="entry name" value="2Fe-2S_ferredoxin-like_sf"/>
</dbReference>
<feature type="domain" description="FAD-binding FR-type" evidence="8">
    <location>
        <begin position="10"/>
        <end position="112"/>
    </location>
</feature>
<dbReference type="InterPro" id="IPR039261">
    <property type="entry name" value="FNR_nucleotide-bd"/>
</dbReference>
<dbReference type="InterPro" id="IPR012675">
    <property type="entry name" value="Beta-grasp_dom_sf"/>
</dbReference>
<dbReference type="PROSITE" id="PS51085">
    <property type="entry name" value="2FE2S_FER_2"/>
    <property type="match status" value="1"/>
</dbReference>
<evidence type="ECO:0000313" key="11">
    <source>
        <dbReference type="Proteomes" id="UP000509782"/>
    </source>
</evidence>
<dbReference type="PANTHER" id="PTHR47354:SF1">
    <property type="entry name" value="CARNITINE MONOOXYGENASE REDUCTASE SUBUNIT"/>
    <property type="match status" value="1"/>
</dbReference>
<keyword evidence="4 10" id="KW-0560">Oxidoreductase</keyword>
<dbReference type="Gene3D" id="2.40.30.10">
    <property type="entry name" value="Translation factors"/>
    <property type="match status" value="1"/>
</dbReference>
<dbReference type="PROSITE" id="PS00197">
    <property type="entry name" value="2FE2S_FER_1"/>
    <property type="match status" value="1"/>
</dbReference>
<protein>
    <submittedName>
        <fullName evidence="9 10">Oxidoreductase</fullName>
        <ecNumber evidence="10">1.-.-.-</ecNumber>
    </submittedName>
</protein>
<evidence type="ECO:0000313" key="10">
    <source>
        <dbReference type="EMBL" id="XAN18085.1"/>
    </source>
</evidence>